<sequence length="946" mass="114954">MLFILEKLEESNQSLYKLLIDYEICIPIIQRDYIQGSDDEKIKFIRGRLIKDIIRTLKSSEKRLNLNIIYGVAEVEEENKGIMDSKNSTKILYPVDGQQRLTTLYLFHWFLAVRSGEINNFLRNTCGFTYTTRNSAREFFSFLMDTESSYSNEFNSIIISSKEKKYFIENVKNKIWFKSQWNNDMTILAILNVLGDFIDEKIDEKDAEMYYERLIDKNNPAIYFDIFLERKKIAENYSDTRYIRMNSRGKQLEDFENVKAILEVIEDKLEDDDEKLFVRQYDTKFIDVFYKRQVPIISLEDKTTIIEEKTKKINEESINLLMSIYNILIYMNNDAESQKEQYNDYYDYYNKIYEVSQKSEKELLEEKIFWKEYFQVLNAILKASYSNENIVNYIEEIFKKIKIVDAESSNIEDKSKIIAYVRYIYHIYMNFENEKKGKTVVLKKHGKSRYISNSDILSKISRFEYILKNLRYDEWKQNRYEEIEGLVKEIALKNDCFEYFAETRYEDILDLLKINSQNKLDIKDIKVRIKEQCIKSKIIKRTNAGYKYFFDLEERSIYGKIQYILYISEMWNDEIRNDKIKKLKKYMKISKIYFQNDSKDLELRKIFAIATIWDYKLKNILSSEEINKIAENKIDNKNKWYWDDNYYFWNDSIRNETNQKLFILKRAYDLIIDWSLMKKEKLIEFVRKHFDSNYDACWLKYALDRDYNELLKNVIEYIDNNLLISIEDIVYGRKGYMSFFPVVYYLDEKSKYQFRNEEFRDTFKSIKDTYTHISLLKFMFNLYDVNKITLEKGIIYEHSCNKKYSHYNKYNNSNINLYYKYRIEFPYIINSVVCYNGEKVKIYCFESNIYKILEYDYINSNIRKYIQANIKDYNDDIKRIDNEFYINKNYDEILEIYSDKNSEWTIHYSKYTFWQYRKQQSSFNIEEKYFKTVANGLKMEFIGLIK</sequence>
<reference evidence="2" key="1">
    <citation type="submission" date="2020-04" db="EMBL/GenBank/DDBJ databases">
        <authorList>
            <person name="Brown S."/>
        </authorList>
    </citation>
    <scope>NUCLEOTIDE SEQUENCE</scope>
    <source>
        <strain evidence="2">DJ015</strain>
    </source>
</reference>
<comment type="caution">
    <text evidence="2">The sequence shown here is derived from an EMBL/GenBank/DDBJ whole genome shotgun (WGS) entry which is preliminary data.</text>
</comment>
<protein>
    <submittedName>
        <fullName evidence="2">DUF262 domain-containing protein</fullName>
    </submittedName>
</protein>
<dbReference type="EMBL" id="JABAGV010000030">
    <property type="protein sequence ID" value="MBC2475610.1"/>
    <property type="molecule type" value="Genomic_DNA"/>
</dbReference>
<dbReference type="RefSeq" id="WP_171779860.1">
    <property type="nucleotide sequence ID" value="NZ_JABAGV010000030.1"/>
</dbReference>
<name>A0AAW3W9V9_CLOBE</name>
<organism evidence="2 3">
    <name type="scientific">Clostridium beijerinckii</name>
    <name type="common">Clostridium MP</name>
    <dbReference type="NCBI Taxonomy" id="1520"/>
    <lineage>
        <taxon>Bacteria</taxon>
        <taxon>Bacillati</taxon>
        <taxon>Bacillota</taxon>
        <taxon>Clostridia</taxon>
        <taxon>Eubacteriales</taxon>
        <taxon>Clostridiaceae</taxon>
        <taxon>Clostridium</taxon>
    </lineage>
</organism>
<dbReference type="AlphaFoldDB" id="A0AAW3W9V9"/>
<evidence type="ECO:0000313" key="3">
    <source>
        <dbReference type="Proteomes" id="UP001194098"/>
    </source>
</evidence>
<dbReference type="Proteomes" id="UP001194098">
    <property type="component" value="Unassembled WGS sequence"/>
</dbReference>
<gene>
    <name evidence="2" type="ORF">HGI39_12985</name>
</gene>
<feature type="domain" description="GmrSD restriction endonucleases N-terminal" evidence="1">
    <location>
        <begin position="18"/>
        <end position="262"/>
    </location>
</feature>
<dbReference type="Pfam" id="PF03235">
    <property type="entry name" value="GmrSD_N"/>
    <property type="match status" value="1"/>
</dbReference>
<dbReference type="InterPro" id="IPR004919">
    <property type="entry name" value="GmrSD_N"/>
</dbReference>
<evidence type="ECO:0000259" key="1">
    <source>
        <dbReference type="Pfam" id="PF03235"/>
    </source>
</evidence>
<proteinExistence type="predicted"/>
<reference evidence="2" key="2">
    <citation type="journal article" date="2022" name="Nat. Biotechnol.">
        <title>Carbon-negative production of acetone and isopropanol by gas fermentation at industrial pilot scale.</title>
        <authorList>
            <person name="Liew F.E."/>
            <person name="Nogle R."/>
            <person name="Abdalla T."/>
            <person name="Rasor B.J."/>
            <person name="Canter C."/>
            <person name="Jensen R.O."/>
            <person name="Wang L."/>
            <person name="Strutz J."/>
            <person name="Chirania P."/>
            <person name="De Tissera S."/>
            <person name="Mueller A.P."/>
            <person name="Ruan Z."/>
            <person name="Gao A."/>
            <person name="Tran L."/>
            <person name="Engle N.L."/>
            <person name="Bromley J.C."/>
            <person name="Daniell J."/>
            <person name="Conrado R."/>
            <person name="Tschaplinski T.J."/>
            <person name="Giannone R.J."/>
            <person name="Hettich R.L."/>
            <person name="Karim A.S."/>
            <person name="Simpson S.D."/>
            <person name="Brown S.D."/>
            <person name="Leang C."/>
            <person name="Jewett M.C."/>
            <person name="Kopke M."/>
        </authorList>
    </citation>
    <scope>NUCLEOTIDE SEQUENCE</scope>
    <source>
        <strain evidence="2">DJ015</strain>
    </source>
</reference>
<accession>A0AAW3W9V9</accession>
<evidence type="ECO:0000313" key="2">
    <source>
        <dbReference type="EMBL" id="MBC2475610.1"/>
    </source>
</evidence>